<proteinExistence type="inferred from homology"/>
<dbReference type="InterPro" id="IPR057326">
    <property type="entry name" value="KR_dom"/>
</dbReference>
<dbReference type="PRINTS" id="PR00081">
    <property type="entry name" value="GDHRDH"/>
</dbReference>
<dbReference type="Gene3D" id="3.40.50.720">
    <property type="entry name" value="NAD(P)-binding Rossmann-like Domain"/>
    <property type="match status" value="1"/>
</dbReference>
<keyword evidence="2" id="KW-0560">Oxidoreductase</keyword>
<dbReference type="InterPro" id="IPR002347">
    <property type="entry name" value="SDR_fam"/>
</dbReference>
<dbReference type="Proteomes" id="UP000005038">
    <property type="component" value="Unassembled WGS sequence"/>
</dbReference>
<comment type="similarity">
    <text evidence="1">Belongs to the short-chain dehydrogenases/reductases (SDR) family.</text>
</comment>
<evidence type="ECO:0000256" key="1">
    <source>
        <dbReference type="ARBA" id="ARBA00006484"/>
    </source>
</evidence>
<dbReference type="STRING" id="1108044.GOOTI_005_00300"/>
<evidence type="ECO:0000313" key="5">
    <source>
        <dbReference type="Proteomes" id="UP000005038"/>
    </source>
</evidence>
<dbReference type="GO" id="GO:0016491">
    <property type="term" value="F:oxidoreductase activity"/>
    <property type="evidence" value="ECO:0007669"/>
    <property type="project" value="UniProtKB-KW"/>
</dbReference>
<comment type="caution">
    <text evidence="4">The sequence shown here is derived from an EMBL/GenBank/DDBJ whole genome shotgun (WGS) entry which is preliminary data.</text>
</comment>
<evidence type="ECO:0000313" key="4">
    <source>
        <dbReference type="EMBL" id="GAB32352.1"/>
    </source>
</evidence>
<keyword evidence="5" id="KW-1185">Reference proteome</keyword>
<gene>
    <name evidence="4" type="ORF">GOOTI_005_00300</name>
</gene>
<dbReference type="Pfam" id="PF13561">
    <property type="entry name" value="adh_short_C2"/>
    <property type="match status" value="1"/>
</dbReference>
<dbReference type="SUPFAM" id="SSF51735">
    <property type="entry name" value="NAD(P)-binding Rossmann-fold domains"/>
    <property type="match status" value="1"/>
</dbReference>
<feature type="domain" description="Ketoreductase" evidence="3">
    <location>
        <begin position="4"/>
        <end position="182"/>
    </location>
</feature>
<evidence type="ECO:0000259" key="3">
    <source>
        <dbReference type="SMART" id="SM00822"/>
    </source>
</evidence>
<dbReference type="OrthoDB" id="7157698at2"/>
<dbReference type="CDD" id="cd05233">
    <property type="entry name" value="SDR_c"/>
    <property type="match status" value="1"/>
</dbReference>
<evidence type="ECO:0000256" key="2">
    <source>
        <dbReference type="ARBA" id="ARBA00023002"/>
    </source>
</evidence>
<accession>H5TFU4</accession>
<dbReference type="SMART" id="SM00822">
    <property type="entry name" value="PKS_KR"/>
    <property type="match status" value="1"/>
</dbReference>
<dbReference type="EMBL" id="BAFB01000005">
    <property type="protein sequence ID" value="GAB32352.1"/>
    <property type="molecule type" value="Genomic_DNA"/>
</dbReference>
<sequence>MSMPSALVIGGGGGIGSAVCRRLATTHAVAVGYRRNAGRAASVVDAIAAEGGAAVAVGADVATDEGAAHAVAAAAELGELRAVVHCAGAWDYTRIDGLTADIVERDFAVNLKSVLLTLSACGREVADDGRVVVLSSAAAYLAPARQSSYAAMKAGVEAATRVAAKELGRRGVAVNVVRPGATDTDRLRESTADAAIEAMASANAFRRLGTADDVARVVEWLVGPDSGWVTGSVIDANGGLF</sequence>
<dbReference type="InterPro" id="IPR036291">
    <property type="entry name" value="NAD(P)-bd_dom_sf"/>
</dbReference>
<protein>
    <submittedName>
        <fullName evidence="4">Oxidoreductase</fullName>
    </submittedName>
</protein>
<dbReference type="PANTHER" id="PTHR43639:SF1">
    <property type="entry name" value="SHORT-CHAIN DEHYDROGENASE_REDUCTASE FAMILY PROTEIN"/>
    <property type="match status" value="1"/>
</dbReference>
<organism evidence="4 5">
    <name type="scientific">Gordonia otitidis (strain DSM 44809 / CCUG 52243 / JCM 12355 / NBRC 100426 / IFM 10032)</name>
    <dbReference type="NCBI Taxonomy" id="1108044"/>
    <lineage>
        <taxon>Bacteria</taxon>
        <taxon>Bacillati</taxon>
        <taxon>Actinomycetota</taxon>
        <taxon>Actinomycetes</taxon>
        <taxon>Mycobacteriales</taxon>
        <taxon>Gordoniaceae</taxon>
        <taxon>Gordonia</taxon>
    </lineage>
</organism>
<reference evidence="4" key="1">
    <citation type="submission" date="2012-02" db="EMBL/GenBank/DDBJ databases">
        <title>Whole genome shotgun sequence of Gordonia otitidis NBRC 100426.</title>
        <authorList>
            <person name="Yoshida I."/>
            <person name="Hosoyama A."/>
            <person name="Tsuchikane K."/>
            <person name="Katsumata H."/>
            <person name="Yamazaki S."/>
            <person name="Fujita N."/>
        </authorList>
    </citation>
    <scope>NUCLEOTIDE SEQUENCE [LARGE SCALE GENOMIC DNA]</scope>
    <source>
        <strain evidence="4">NBRC 100426</strain>
    </source>
</reference>
<dbReference type="PANTHER" id="PTHR43639">
    <property type="entry name" value="OXIDOREDUCTASE, SHORT-CHAIN DEHYDROGENASE/REDUCTASE FAMILY (AFU_ORTHOLOGUE AFUA_5G02870)"/>
    <property type="match status" value="1"/>
</dbReference>
<name>H5TFU4_GORO1</name>
<dbReference type="AlphaFoldDB" id="H5TFU4"/>